<sequence>MKRLAGPTRVLRSGNPGALTVELLNRLLDGEDEYLRDPRELMLTLAPYHHCARRLGEEPGEVFDVVAAGAPPTLRDAVRTFGRRDDIEPESFGFAIVETAEGPEYLRTI</sequence>
<comment type="caution">
    <text evidence="1">The sequence shown here is derived from an EMBL/GenBank/DDBJ whole genome shotgun (WGS) entry which is preliminary data.</text>
</comment>
<evidence type="ECO:0000313" key="1">
    <source>
        <dbReference type="EMBL" id="MDA0181393.1"/>
    </source>
</evidence>
<keyword evidence="2" id="KW-1185">Reference proteome</keyword>
<dbReference type="Proteomes" id="UP001147653">
    <property type="component" value="Unassembled WGS sequence"/>
</dbReference>
<name>A0A9X3N7Y9_9ACTN</name>
<accession>A0A9X3N7Y9</accession>
<proteinExistence type="predicted"/>
<dbReference type="EMBL" id="JAPDDP010000021">
    <property type="protein sequence ID" value="MDA0181393.1"/>
    <property type="molecule type" value="Genomic_DNA"/>
</dbReference>
<organism evidence="1 2">
    <name type="scientific">Solirubrobacter phytolaccae</name>
    <dbReference type="NCBI Taxonomy" id="1404360"/>
    <lineage>
        <taxon>Bacteria</taxon>
        <taxon>Bacillati</taxon>
        <taxon>Actinomycetota</taxon>
        <taxon>Thermoleophilia</taxon>
        <taxon>Solirubrobacterales</taxon>
        <taxon>Solirubrobacteraceae</taxon>
        <taxon>Solirubrobacter</taxon>
    </lineage>
</organism>
<reference evidence="1" key="1">
    <citation type="submission" date="2022-10" db="EMBL/GenBank/DDBJ databases">
        <title>The WGS of Solirubrobacter phytolaccae KCTC 29190.</title>
        <authorList>
            <person name="Jiang Z."/>
        </authorList>
    </citation>
    <scope>NUCLEOTIDE SEQUENCE</scope>
    <source>
        <strain evidence="1">KCTC 29190</strain>
    </source>
</reference>
<evidence type="ECO:0000313" key="2">
    <source>
        <dbReference type="Proteomes" id="UP001147653"/>
    </source>
</evidence>
<gene>
    <name evidence="1" type="ORF">OJ997_13900</name>
</gene>
<protein>
    <submittedName>
        <fullName evidence="1">Uncharacterized protein</fullName>
    </submittedName>
</protein>
<dbReference type="RefSeq" id="WP_270025707.1">
    <property type="nucleotide sequence ID" value="NZ_JAPDDP010000021.1"/>
</dbReference>
<dbReference type="AlphaFoldDB" id="A0A9X3N7Y9"/>